<reference evidence="4" key="1">
    <citation type="journal article" date="2017" name="Science">
        <title>Giant viruses with an expanded complement of translation system components.</title>
        <authorList>
            <person name="Schulz F."/>
            <person name="Yutin N."/>
            <person name="Ivanova N.N."/>
            <person name="Ortega D.R."/>
            <person name="Lee T.K."/>
            <person name="Vierheilig J."/>
            <person name="Daims H."/>
            <person name="Horn M."/>
            <person name="Wagner M."/>
            <person name="Jensen G.J."/>
            <person name="Kyrpides N.C."/>
            <person name="Koonin E.V."/>
            <person name="Woyke T."/>
        </authorList>
    </citation>
    <scope>NUCLEOTIDE SEQUENCE</scope>
    <source>
        <strain evidence="4">KNV1</strain>
    </source>
</reference>
<evidence type="ECO:0000256" key="1">
    <source>
        <dbReference type="ARBA" id="ARBA00013260"/>
    </source>
</evidence>
<accession>A0A1V0SL92</accession>
<dbReference type="Pfam" id="PF01981">
    <property type="entry name" value="PTH2"/>
    <property type="match status" value="1"/>
</dbReference>
<proteinExistence type="predicted"/>
<protein>
    <recommendedName>
        <fullName evidence="1">peptidyl-tRNA hydrolase</fullName>
        <ecNumber evidence="1">3.1.1.29</ecNumber>
    </recommendedName>
</protein>
<evidence type="ECO:0000313" key="4">
    <source>
        <dbReference type="EMBL" id="ARF12431.1"/>
    </source>
</evidence>
<evidence type="ECO:0000256" key="3">
    <source>
        <dbReference type="ARBA" id="ARBA00048707"/>
    </source>
</evidence>
<dbReference type="InterPro" id="IPR023476">
    <property type="entry name" value="Pep_tRNA_hydro_II_dom_sf"/>
</dbReference>
<dbReference type="GO" id="GO:0004045">
    <property type="term" value="F:peptidyl-tRNA hydrolase activity"/>
    <property type="evidence" value="ECO:0007669"/>
    <property type="project" value="UniProtKB-EC"/>
</dbReference>
<dbReference type="EMBL" id="KY684112">
    <property type="protein sequence ID" value="ARF12431.1"/>
    <property type="molecule type" value="Genomic_DNA"/>
</dbReference>
<dbReference type="EC" id="3.1.1.29" evidence="1"/>
<dbReference type="Gene3D" id="3.40.1490.10">
    <property type="entry name" value="Bit1"/>
    <property type="match status" value="1"/>
</dbReference>
<sequence length="143" mass="16473">MNCSIKLADSKQNVCATNSKYDDDYVMYILINENMATNIEKVMTTCCNVISKIIREIESAGKIDGYTNWIDRHEPKIFLKANDEELLRCISLYSNITNKNVWCQYILDVNGNQLSIPAVAFIPMVHKKAPRLIKQMEEFKFAL</sequence>
<dbReference type="SUPFAM" id="SSF102462">
    <property type="entry name" value="Peptidyl-tRNA hydrolase II"/>
    <property type="match status" value="1"/>
</dbReference>
<gene>
    <name evidence="4" type="ORF">Klosneuvirus_5_101</name>
</gene>
<dbReference type="InterPro" id="IPR002833">
    <property type="entry name" value="PTH2"/>
</dbReference>
<organism evidence="4">
    <name type="scientific">Klosneuvirus KNV1</name>
    <dbReference type="NCBI Taxonomy" id="1977640"/>
    <lineage>
        <taxon>Viruses</taxon>
        <taxon>Varidnaviria</taxon>
        <taxon>Bamfordvirae</taxon>
        <taxon>Nucleocytoviricota</taxon>
        <taxon>Megaviricetes</taxon>
        <taxon>Imitervirales</taxon>
        <taxon>Mimiviridae</taxon>
        <taxon>Klosneuvirinae</taxon>
        <taxon>Klosneuvirus</taxon>
    </lineage>
</organism>
<name>A0A1V0SL92_9VIRU</name>
<evidence type="ECO:0000256" key="2">
    <source>
        <dbReference type="ARBA" id="ARBA00022801"/>
    </source>
</evidence>
<comment type="catalytic activity">
    <reaction evidence="3">
        <text>an N-acyl-L-alpha-aminoacyl-tRNA + H2O = an N-acyl-L-amino acid + a tRNA + H(+)</text>
        <dbReference type="Rhea" id="RHEA:54448"/>
        <dbReference type="Rhea" id="RHEA-COMP:10123"/>
        <dbReference type="Rhea" id="RHEA-COMP:13883"/>
        <dbReference type="ChEBI" id="CHEBI:15377"/>
        <dbReference type="ChEBI" id="CHEBI:15378"/>
        <dbReference type="ChEBI" id="CHEBI:59874"/>
        <dbReference type="ChEBI" id="CHEBI:78442"/>
        <dbReference type="ChEBI" id="CHEBI:138191"/>
        <dbReference type="EC" id="3.1.1.29"/>
    </reaction>
</comment>
<keyword evidence="2" id="KW-0378">Hydrolase</keyword>